<dbReference type="RefSeq" id="WP_085921987.1">
    <property type="nucleotide sequence ID" value="NZ_CP021106.3"/>
</dbReference>
<feature type="binding site" evidence="5">
    <location>
        <position position="193"/>
    </location>
    <ligand>
        <name>Fe cation</name>
        <dbReference type="ChEBI" id="CHEBI:24875"/>
        <note>catalytic</note>
    </ligand>
</feature>
<protein>
    <submittedName>
        <fullName evidence="7">Alpha-ketoglutarate-dependent dioxygenase AlkB</fullName>
    </submittedName>
</protein>
<dbReference type="Gene3D" id="2.60.120.590">
    <property type="entry name" value="Alpha-ketoglutarate-dependent dioxygenase AlkB-like"/>
    <property type="match status" value="1"/>
</dbReference>
<comment type="cofactor">
    <cofactor evidence="5">
        <name>Fe(2+)</name>
        <dbReference type="ChEBI" id="CHEBI:29033"/>
    </cofactor>
    <text evidence="5">Binds 1 Fe(2+) ion per subunit.</text>
</comment>
<keyword evidence="1 5" id="KW-0479">Metal-binding</keyword>
<name>A0A1W6SPH1_9PROT</name>
<feature type="binding site" evidence="5">
    <location>
        <position position="139"/>
    </location>
    <ligand>
        <name>Fe cation</name>
        <dbReference type="ChEBI" id="CHEBI:24875"/>
        <note>catalytic</note>
    </ligand>
</feature>
<gene>
    <name evidence="7" type="ORF">EBAPG3_007885</name>
</gene>
<evidence type="ECO:0000256" key="4">
    <source>
        <dbReference type="ARBA" id="ARBA00023004"/>
    </source>
</evidence>
<dbReference type="InterPro" id="IPR005123">
    <property type="entry name" value="Oxoglu/Fe-dep_dioxygenase_dom"/>
</dbReference>
<dbReference type="Pfam" id="PF13532">
    <property type="entry name" value="2OG-FeII_Oxy_2"/>
    <property type="match status" value="1"/>
</dbReference>
<dbReference type="PANTHER" id="PTHR16557:SF2">
    <property type="entry name" value="NUCLEIC ACID DIOXYGENASE ALKBH1"/>
    <property type="match status" value="1"/>
</dbReference>
<accession>A0A1W6SPH1</accession>
<dbReference type="KEGG" id="nlc:EBAPG3_007885"/>
<dbReference type="Proteomes" id="UP000012179">
    <property type="component" value="Chromosome"/>
</dbReference>
<evidence type="ECO:0000259" key="6">
    <source>
        <dbReference type="PROSITE" id="PS51471"/>
    </source>
</evidence>
<evidence type="ECO:0000256" key="3">
    <source>
        <dbReference type="ARBA" id="ARBA00023002"/>
    </source>
</evidence>
<dbReference type="GO" id="GO:0005737">
    <property type="term" value="C:cytoplasm"/>
    <property type="evidence" value="ECO:0007669"/>
    <property type="project" value="TreeGrafter"/>
</dbReference>
<dbReference type="PROSITE" id="PS51471">
    <property type="entry name" value="FE2OG_OXY"/>
    <property type="match status" value="1"/>
</dbReference>
<keyword evidence="3" id="KW-0560">Oxidoreductase</keyword>
<dbReference type="GO" id="GO:0035516">
    <property type="term" value="F:broad specificity oxidative DNA demethylase activity"/>
    <property type="evidence" value="ECO:0007669"/>
    <property type="project" value="TreeGrafter"/>
</dbReference>
<feature type="binding site" evidence="5">
    <location>
        <position position="137"/>
    </location>
    <ligand>
        <name>Fe cation</name>
        <dbReference type="ChEBI" id="CHEBI:24875"/>
        <note>catalytic</note>
    </ligand>
</feature>
<dbReference type="InterPro" id="IPR037151">
    <property type="entry name" value="AlkB-like_sf"/>
</dbReference>
<dbReference type="InterPro" id="IPR027450">
    <property type="entry name" value="AlkB-like"/>
</dbReference>
<dbReference type="NCBIfam" id="NF011930">
    <property type="entry name" value="PRK15401.1"/>
    <property type="match status" value="1"/>
</dbReference>
<evidence type="ECO:0000256" key="5">
    <source>
        <dbReference type="PIRSR" id="PIRSR604574-2"/>
    </source>
</evidence>
<evidence type="ECO:0000256" key="2">
    <source>
        <dbReference type="ARBA" id="ARBA00022964"/>
    </source>
</evidence>
<dbReference type="GO" id="GO:0035513">
    <property type="term" value="P:oxidative RNA demethylation"/>
    <property type="evidence" value="ECO:0007669"/>
    <property type="project" value="TreeGrafter"/>
</dbReference>
<dbReference type="OrthoDB" id="9796932at2"/>
<dbReference type="AlphaFoldDB" id="A0A1W6SPH1"/>
<keyword evidence="4 5" id="KW-0408">Iron</keyword>
<dbReference type="InterPro" id="IPR004574">
    <property type="entry name" value="Alkb"/>
</dbReference>
<dbReference type="PANTHER" id="PTHR16557">
    <property type="entry name" value="ALKYLATED DNA REPAIR PROTEIN ALKB-RELATED"/>
    <property type="match status" value="1"/>
</dbReference>
<reference evidence="7 8" key="1">
    <citation type="journal article" date="2015" name="Int. J. Syst. Evol. Microbiol.">
        <title>Nitrosospira lacus sp. nov., a psychrotolerant, ammonia-oxidizing bacterium from sandy lake sediment.</title>
        <authorList>
            <person name="Urakawa H."/>
            <person name="Garcia J.C."/>
            <person name="Nielsen J.L."/>
            <person name="Le V.Q."/>
            <person name="Kozlowski J.A."/>
            <person name="Stein L.Y."/>
            <person name="Lim C.K."/>
            <person name="Pommerening-Roser A."/>
            <person name="Martens-Habbena W."/>
            <person name="Stahl D.A."/>
            <person name="Klotz M.G."/>
        </authorList>
    </citation>
    <scope>NUCLEOTIDE SEQUENCE [LARGE SCALE GENOMIC DNA]</scope>
    <source>
        <strain evidence="7 8">APG3</strain>
    </source>
</reference>
<dbReference type="GO" id="GO:0008198">
    <property type="term" value="F:ferrous iron binding"/>
    <property type="evidence" value="ECO:0007669"/>
    <property type="project" value="TreeGrafter"/>
</dbReference>
<evidence type="ECO:0000313" key="8">
    <source>
        <dbReference type="Proteomes" id="UP000012179"/>
    </source>
</evidence>
<organism evidence="7 8">
    <name type="scientific">Nitrosospira lacus</name>
    <dbReference type="NCBI Taxonomy" id="1288494"/>
    <lineage>
        <taxon>Bacteria</taxon>
        <taxon>Pseudomonadati</taxon>
        <taxon>Pseudomonadota</taxon>
        <taxon>Betaproteobacteria</taxon>
        <taxon>Nitrosomonadales</taxon>
        <taxon>Nitrosomonadaceae</taxon>
        <taxon>Nitrosospira</taxon>
    </lineage>
</organism>
<sequence length="219" mass="24323">MTPDLFEFEERQRCRKWREELCPGAVVLHGFAAQDDTAIFAALHGVTGEAAFRHMITPGGFRMSVALTNCGAYGWVSDRTGYRYDATDPESGKPWPRMPGVFLKLAQKAAASAGFEDFEPDACLVNRYEPGARLSLHQDKNERDFGAPIVSVSLGLPAIFLWGGLRREDRPVRIPLMHGDVMVWGGPSRLCYHGVLALKEGNHPLMGGYRINLTFRKAT</sequence>
<dbReference type="SUPFAM" id="SSF51197">
    <property type="entry name" value="Clavaminate synthase-like"/>
    <property type="match status" value="1"/>
</dbReference>
<evidence type="ECO:0000256" key="1">
    <source>
        <dbReference type="ARBA" id="ARBA00022723"/>
    </source>
</evidence>
<keyword evidence="8" id="KW-1185">Reference proteome</keyword>
<feature type="domain" description="Fe2OG dioxygenase" evidence="6">
    <location>
        <begin position="119"/>
        <end position="219"/>
    </location>
</feature>
<evidence type="ECO:0000313" key="7">
    <source>
        <dbReference type="EMBL" id="ARO87699.1"/>
    </source>
</evidence>
<keyword evidence="2 7" id="KW-0223">Dioxygenase</keyword>
<dbReference type="GO" id="GO:0035515">
    <property type="term" value="F:oxidative RNA demethylase activity"/>
    <property type="evidence" value="ECO:0007669"/>
    <property type="project" value="TreeGrafter"/>
</dbReference>
<proteinExistence type="predicted"/>
<dbReference type="EMBL" id="CP021106">
    <property type="protein sequence ID" value="ARO87699.1"/>
    <property type="molecule type" value="Genomic_DNA"/>
</dbReference>